<proteinExistence type="predicted"/>
<feature type="region of interest" description="Disordered" evidence="1">
    <location>
        <begin position="19"/>
        <end position="54"/>
    </location>
</feature>
<dbReference type="Proteomes" id="UP000410492">
    <property type="component" value="Unassembled WGS sequence"/>
</dbReference>
<sequence length="54" mass="5980">MTEGGRCTVSTVEMITPSSRTVRRGSPVRAFRSTIQSASRVRCSSQRSCGRHQH</sequence>
<reference evidence="2 3" key="1">
    <citation type="submission" date="2019-01" db="EMBL/GenBank/DDBJ databases">
        <authorList>
            <person name="Sayadi A."/>
        </authorList>
    </citation>
    <scope>NUCLEOTIDE SEQUENCE [LARGE SCALE GENOMIC DNA]</scope>
</reference>
<name>A0A653D9L8_CALMS</name>
<organism evidence="2 3">
    <name type="scientific">Callosobruchus maculatus</name>
    <name type="common">Southern cowpea weevil</name>
    <name type="synonym">Pulse bruchid</name>
    <dbReference type="NCBI Taxonomy" id="64391"/>
    <lineage>
        <taxon>Eukaryota</taxon>
        <taxon>Metazoa</taxon>
        <taxon>Ecdysozoa</taxon>
        <taxon>Arthropoda</taxon>
        <taxon>Hexapoda</taxon>
        <taxon>Insecta</taxon>
        <taxon>Pterygota</taxon>
        <taxon>Neoptera</taxon>
        <taxon>Endopterygota</taxon>
        <taxon>Coleoptera</taxon>
        <taxon>Polyphaga</taxon>
        <taxon>Cucujiformia</taxon>
        <taxon>Chrysomeloidea</taxon>
        <taxon>Chrysomelidae</taxon>
        <taxon>Bruchinae</taxon>
        <taxon>Bruchini</taxon>
        <taxon>Callosobruchus</taxon>
    </lineage>
</organism>
<dbReference type="AlphaFoldDB" id="A0A653D9L8"/>
<accession>A0A653D9L8</accession>
<evidence type="ECO:0000256" key="1">
    <source>
        <dbReference type="SAM" id="MobiDB-lite"/>
    </source>
</evidence>
<gene>
    <name evidence="2" type="ORF">CALMAC_LOCUS15640</name>
</gene>
<dbReference type="EMBL" id="CAACVG010010860">
    <property type="protein sequence ID" value="VEN56854.1"/>
    <property type="molecule type" value="Genomic_DNA"/>
</dbReference>
<keyword evidence="3" id="KW-1185">Reference proteome</keyword>
<evidence type="ECO:0000313" key="3">
    <source>
        <dbReference type="Proteomes" id="UP000410492"/>
    </source>
</evidence>
<evidence type="ECO:0000313" key="2">
    <source>
        <dbReference type="EMBL" id="VEN56854.1"/>
    </source>
</evidence>
<feature type="compositionally biased region" description="Polar residues" evidence="1">
    <location>
        <begin position="33"/>
        <end position="48"/>
    </location>
</feature>
<protein>
    <submittedName>
        <fullName evidence="2">Uncharacterized protein</fullName>
    </submittedName>
</protein>
<feature type="non-terminal residue" evidence="2">
    <location>
        <position position="54"/>
    </location>
</feature>